<dbReference type="InterPro" id="IPR050270">
    <property type="entry name" value="DegV_domain_contain"/>
</dbReference>
<dbReference type="AlphaFoldDB" id="C7NJ60"/>
<reference evidence="2 3" key="1">
    <citation type="journal article" date="2009" name="Stand. Genomic Sci.">
        <title>Complete genome sequence of Kytococcus sedentarius type strain (541).</title>
        <authorList>
            <person name="Sims D."/>
            <person name="Brettin T."/>
            <person name="Detter J.C."/>
            <person name="Han C."/>
            <person name="Lapidus A."/>
            <person name="Copeland A."/>
            <person name="Glavina Del Rio T."/>
            <person name="Nolan M."/>
            <person name="Chen F."/>
            <person name="Lucas S."/>
            <person name="Tice H."/>
            <person name="Cheng J.F."/>
            <person name="Bruce D."/>
            <person name="Goodwin L."/>
            <person name="Pitluck S."/>
            <person name="Ovchinnikova G."/>
            <person name="Pati A."/>
            <person name="Ivanova N."/>
            <person name="Mavrommatis K."/>
            <person name="Chen A."/>
            <person name="Palaniappan K."/>
            <person name="D'haeseleer P."/>
            <person name="Chain P."/>
            <person name="Bristow J."/>
            <person name="Eisen J.A."/>
            <person name="Markowitz V."/>
            <person name="Hugenholtz P."/>
            <person name="Schneider S."/>
            <person name="Goker M."/>
            <person name="Pukall R."/>
            <person name="Kyrpides N.C."/>
            <person name="Klenk H.P."/>
        </authorList>
    </citation>
    <scope>NUCLEOTIDE SEQUENCE [LARGE SCALE GENOMIC DNA]</scope>
    <source>
        <strain evidence="3">ATCC 14392 / DSM 20547 / JCM 11482 / CCUG 33030 / NBRC 15357 / NCTC 11040 / CCM 314 / 541</strain>
    </source>
</reference>
<dbReference type="STRING" id="478801.Ksed_17350"/>
<dbReference type="Proteomes" id="UP000006666">
    <property type="component" value="Chromosome"/>
</dbReference>
<accession>C7NJ60</accession>
<dbReference type="Gene3D" id="3.30.1180.10">
    <property type="match status" value="1"/>
</dbReference>
<dbReference type="HOGENOM" id="CLU_048251_0_1_11"/>
<dbReference type="InterPro" id="IPR043168">
    <property type="entry name" value="DegV_C"/>
</dbReference>
<dbReference type="eggNOG" id="COG1307">
    <property type="taxonomic scope" value="Bacteria"/>
</dbReference>
<dbReference type="SUPFAM" id="SSF82549">
    <property type="entry name" value="DAK1/DegV-like"/>
    <property type="match status" value="1"/>
</dbReference>
<dbReference type="InterPro" id="IPR003797">
    <property type="entry name" value="DegV"/>
</dbReference>
<dbReference type="KEGG" id="kse:Ksed_17350"/>
<evidence type="ECO:0000313" key="2">
    <source>
        <dbReference type="EMBL" id="ACV06747.1"/>
    </source>
</evidence>
<keyword evidence="1" id="KW-0446">Lipid-binding</keyword>
<protein>
    <submittedName>
        <fullName evidence="2">DegV family protein</fullName>
    </submittedName>
</protein>
<sequence>MPQSVALVTDSTAELALALGDGGDASLGELGWGVGMVPLHVVVDGTSHREGVDLDAERLASALDSRAAVTTASPGPSEFEAAWRSALDAGAEHVVSVHLSSKMSATGDVARSTASMLELPVTVIDSRSVSGGLAAPVLAGARAAAAGADLDAVVDVVNRTIDRTQVRFVVESLDRLRRGGRIGAAQAFLGTALSVKPLLQVARDGSVDGWQKVRTLRAARQALLAWGQETATTAADAVIDSLTDDEFSDGEGTAVDVTVHHLERPETAKEMAAALRAAVDDTVAVRISRLGATVGAHTGVGTVAIVVSPRVEGDPGRWTPAP</sequence>
<dbReference type="Pfam" id="PF02645">
    <property type="entry name" value="DegV"/>
    <property type="match status" value="1"/>
</dbReference>
<keyword evidence="3" id="KW-1185">Reference proteome</keyword>
<proteinExistence type="predicted"/>
<evidence type="ECO:0000313" key="3">
    <source>
        <dbReference type="Proteomes" id="UP000006666"/>
    </source>
</evidence>
<dbReference type="PANTHER" id="PTHR33434:SF2">
    <property type="entry name" value="FATTY ACID-BINDING PROTEIN TM_1468"/>
    <property type="match status" value="1"/>
</dbReference>
<evidence type="ECO:0000256" key="1">
    <source>
        <dbReference type="ARBA" id="ARBA00023121"/>
    </source>
</evidence>
<dbReference type="PROSITE" id="PS51482">
    <property type="entry name" value="DEGV"/>
    <property type="match status" value="1"/>
</dbReference>
<dbReference type="RefSeq" id="WP_015779689.1">
    <property type="nucleotide sequence ID" value="NC_013169.1"/>
</dbReference>
<dbReference type="PANTHER" id="PTHR33434">
    <property type="entry name" value="DEGV DOMAIN-CONTAINING PROTEIN DR_1986-RELATED"/>
    <property type="match status" value="1"/>
</dbReference>
<dbReference type="GO" id="GO:0008289">
    <property type="term" value="F:lipid binding"/>
    <property type="evidence" value="ECO:0007669"/>
    <property type="project" value="UniProtKB-KW"/>
</dbReference>
<dbReference type="NCBIfam" id="TIGR00762">
    <property type="entry name" value="DegV"/>
    <property type="match status" value="1"/>
</dbReference>
<name>C7NJ60_KYTSD</name>
<dbReference type="EMBL" id="CP001686">
    <property type="protein sequence ID" value="ACV06747.1"/>
    <property type="molecule type" value="Genomic_DNA"/>
</dbReference>
<organism evidence="2 3">
    <name type="scientific">Kytococcus sedentarius (strain ATCC 14392 / DSM 20547 / JCM 11482 / CCUG 33030 / NBRC 15357 / NCTC 11040 / CCM 314 / 541)</name>
    <name type="common">Micrococcus sedentarius</name>
    <dbReference type="NCBI Taxonomy" id="478801"/>
    <lineage>
        <taxon>Bacteria</taxon>
        <taxon>Bacillati</taxon>
        <taxon>Actinomycetota</taxon>
        <taxon>Actinomycetes</taxon>
        <taxon>Micrococcales</taxon>
        <taxon>Kytococcaceae</taxon>
        <taxon>Kytococcus</taxon>
    </lineage>
</organism>
<gene>
    <name evidence="2" type="ordered locus">Ksed_17350</name>
</gene>
<dbReference type="Gene3D" id="3.40.50.10170">
    <property type="match status" value="1"/>
</dbReference>